<dbReference type="InterPro" id="IPR016181">
    <property type="entry name" value="Acyl_CoA_acyltransferase"/>
</dbReference>
<evidence type="ECO:0000259" key="1">
    <source>
        <dbReference type="PROSITE" id="PS51186"/>
    </source>
</evidence>
<keyword evidence="2" id="KW-0808">Transferase</keyword>
<evidence type="ECO:0000313" key="2">
    <source>
        <dbReference type="EMBL" id="TDD38807.1"/>
    </source>
</evidence>
<dbReference type="FunFam" id="3.40.630.30:FF:000047">
    <property type="entry name" value="Acetyltransferase, GNAT family"/>
    <property type="match status" value="1"/>
</dbReference>
<dbReference type="GO" id="GO:1990189">
    <property type="term" value="F:protein N-terminal-serine acetyltransferase activity"/>
    <property type="evidence" value="ECO:0007669"/>
    <property type="project" value="TreeGrafter"/>
</dbReference>
<reference evidence="2 3" key="1">
    <citation type="submission" date="2019-03" db="EMBL/GenBank/DDBJ databases">
        <title>Draft genome sequences of novel Actinobacteria.</title>
        <authorList>
            <person name="Sahin N."/>
            <person name="Ay H."/>
            <person name="Saygin H."/>
        </authorList>
    </citation>
    <scope>NUCLEOTIDE SEQUENCE [LARGE SCALE GENOMIC DNA]</scope>
    <source>
        <strain evidence="2 3">7K502</strain>
    </source>
</reference>
<protein>
    <submittedName>
        <fullName evidence="2">N-acetyltransferase</fullName>
    </submittedName>
</protein>
<dbReference type="Pfam" id="PF13302">
    <property type="entry name" value="Acetyltransf_3"/>
    <property type="match status" value="1"/>
</dbReference>
<proteinExistence type="predicted"/>
<dbReference type="GO" id="GO:0005737">
    <property type="term" value="C:cytoplasm"/>
    <property type="evidence" value="ECO:0007669"/>
    <property type="project" value="TreeGrafter"/>
</dbReference>
<dbReference type="PANTHER" id="PTHR43441:SF2">
    <property type="entry name" value="FAMILY ACETYLTRANSFERASE, PUTATIVE (AFU_ORTHOLOGUE AFUA_7G00850)-RELATED"/>
    <property type="match status" value="1"/>
</dbReference>
<evidence type="ECO:0000313" key="3">
    <source>
        <dbReference type="Proteomes" id="UP000294947"/>
    </source>
</evidence>
<dbReference type="AlphaFoldDB" id="A0A4V6PDL8"/>
<gene>
    <name evidence="2" type="ORF">E1288_38075</name>
</gene>
<name>A0A4V6PDL8_9PSEU</name>
<dbReference type="OrthoDB" id="2061990at2"/>
<comment type="caution">
    <text evidence="2">The sequence shown here is derived from an EMBL/GenBank/DDBJ whole genome shotgun (WGS) entry which is preliminary data.</text>
</comment>
<organism evidence="2 3">
    <name type="scientific">Saccharopolyspora elongata</name>
    <dbReference type="NCBI Taxonomy" id="2530387"/>
    <lineage>
        <taxon>Bacteria</taxon>
        <taxon>Bacillati</taxon>
        <taxon>Actinomycetota</taxon>
        <taxon>Actinomycetes</taxon>
        <taxon>Pseudonocardiales</taxon>
        <taxon>Pseudonocardiaceae</taxon>
        <taxon>Saccharopolyspora</taxon>
    </lineage>
</organism>
<dbReference type="EMBL" id="SMKW01000082">
    <property type="protein sequence ID" value="TDD38807.1"/>
    <property type="molecule type" value="Genomic_DNA"/>
</dbReference>
<dbReference type="Proteomes" id="UP000294947">
    <property type="component" value="Unassembled WGS sequence"/>
</dbReference>
<feature type="domain" description="N-acetyltransferase" evidence="1">
    <location>
        <begin position="60"/>
        <end position="198"/>
    </location>
</feature>
<dbReference type="PANTHER" id="PTHR43441">
    <property type="entry name" value="RIBOSOMAL-PROTEIN-SERINE ACETYLTRANSFERASE"/>
    <property type="match status" value="1"/>
</dbReference>
<dbReference type="GO" id="GO:0008999">
    <property type="term" value="F:protein-N-terminal-alanine acetyltransferase activity"/>
    <property type="evidence" value="ECO:0007669"/>
    <property type="project" value="TreeGrafter"/>
</dbReference>
<keyword evidence="3" id="KW-1185">Reference proteome</keyword>
<accession>A0A4V6PDL8</accession>
<dbReference type="PROSITE" id="PS51186">
    <property type="entry name" value="GNAT"/>
    <property type="match status" value="1"/>
</dbReference>
<sequence length="238" mass="27402">MLVNELSQPVGQPVPGWTPRPVPTTPVLKGRYCQLERLDPHRHAEELFDADQLDTRGESWTYLPYGPFTTLTDYRQWGQQVHGDDDPIFYAIIATDQQDLADGHPRAVGVLSFLRIQPEIGVIEIGHVHYSPLLQRRRAATEAQYLLASHVFDELGYRRLEWKCDALNAASRAAAQRLGYSYEGTFRQATMVKGRNRDTSWYSIIDSDWPNIRDRFTTWLQPDNFDSHGHQRTPLRPT</sequence>
<dbReference type="InterPro" id="IPR051908">
    <property type="entry name" value="Ribosomal_N-acetyltransferase"/>
</dbReference>
<dbReference type="SUPFAM" id="SSF55729">
    <property type="entry name" value="Acyl-CoA N-acyltransferases (Nat)"/>
    <property type="match status" value="1"/>
</dbReference>
<dbReference type="InterPro" id="IPR000182">
    <property type="entry name" value="GNAT_dom"/>
</dbReference>
<dbReference type="RefSeq" id="WP_132493540.1">
    <property type="nucleotide sequence ID" value="NZ_SMKW01000082.1"/>
</dbReference>
<dbReference type="Gene3D" id="3.40.630.30">
    <property type="match status" value="1"/>
</dbReference>